<dbReference type="GeneID" id="43166404"/>
<dbReference type="EMBL" id="CP140152">
    <property type="protein sequence ID" value="WQH03134.1"/>
    <property type="molecule type" value="Genomic_DNA"/>
</dbReference>
<evidence type="ECO:0000313" key="2">
    <source>
        <dbReference type="Proteomes" id="UP001326110"/>
    </source>
</evidence>
<accession>A0ABZ0XTR6</accession>
<sequence length="161" mass="18071">MNVTPDCNYSLRIITPSTSEQTPSCELMIFDTPTGKILDGAVLEAALVWGDLLLLCMTDDVPYEEGLRIVLLDQDYKTLDSALIGAMYSTGVFSDLDLTEADTVRFRFFRGLVYTLTLLPQASFALPFFSDPGAVWRPFKWTRRFRIDTHPLPETGTPPPQ</sequence>
<dbReference type="Proteomes" id="UP001326110">
    <property type="component" value="Chromosome"/>
</dbReference>
<reference evidence="1 2" key="1">
    <citation type="submission" date="2023-11" db="EMBL/GenBank/DDBJ databases">
        <title>MicrobeMod: A computational toolkit for identifying prokaryotic methylation and restriction-modification with nanopore sequencing.</title>
        <authorList>
            <person name="Crits-Christoph A."/>
            <person name="Kang S.C."/>
            <person name="Lee H."/>
            <person name="Ostrov N."/>
        </authorList>
    </citation>
    <scope>NUCLEOTIDE SEQUENCE [LARGE SCALE GENOMIC DNA]</scope>
    <source>
        <strain evidence="1 2">ATCC 25935</strain>
    </source>
</reference>
<name>A0ABZ0XTR6_9BURK</name>
<proteinExistence type="predicted"/>
<dbReference type="RefSeq" id="WP_026637852.1">
    <property type="nucleotide sequence ID" value="NZ_CP140152.1"/>
</dbReference>
<gene>
    <name evidence="1" type="ORF">SR858_18990</name>
</gene>
<keyword evidence="2" id="KW-1185">Reference proteome</keyword>
<protein>
    <submittedName>
        <fullName evidence="1">Uncharacterized protein</fullName>
    </submittedName>
</protein>
<organism evidence="1 2">
    <name type="scientific">Duganella zoogloeoides</name>
    <dbReference type="NCBI Taxonomy" id="75659"/>
    <lineage>
        <taxon>Bacteria</taxon>
        <taxon>Pseudomonadati</taxon>
        <taxon>Pseudomonadota</taxon>
        <taxon>Betaproteobacteria</taxon>
        <taxon>Burkholderiales</taxon>
        <taxon>Oxalobacteraceae</taxon>
        <taxon>Telluria group</taxon>
        <taxon>Duganella</taxon>
    </lineage>
</organism>
<evidence type="ECO:0000313" key="1">
    <source>
        <dbReference type="EMBL" id="WQH03134.1"/>
    </source>
</evidence>